<evidence type="ECO:0000256" key="4">
    <source>
        <dbReference type="ARBA" id="ARBA00022964"/>
    </source>
</evidence>
<dbReference type="FunFam" id="2.60.120.620:FF:000054">
    <property type="entry name" value="Prolyl 4-hydroxylase subunit alpha-1"/>
    <property type="match status" value="1"/>
</dbReference>
<dbReference type="InParanoid" id="A0A1S3KEF5"/>
<accession>A0A1S3KEF5</accession>
<dbReference type="GO" id="GO:0005506">
    <property type="term" value="F:iron ion binding"/>
    <property type="evidence" value="ECO:0007669"/>
    <property type="project" value="InterPro"/>
</dbReference>
<feature type="transmembrane region" description="Helical" evidence="8">
    <location>
        <begin position="43"/>
        <end position="62"/>
    </location>
</feature>
<evidence type="ECO:0000256" key="6">
    <source>
        <dbReference type="ARBA" id="ARBA00023004"/>
    </source>
</evidence>
<dbReference type="PANTHER" id="PTHR10869:SF180">
    <property type="entry name" value="FE2OG DIOXYGENASE DOMAIN-CONTAINING PROTEIN"/>
    <property type="match status" value="1"/>
</dbReference>
<reference evidence="11" key="1">
    <citation type="submission" date="2025-08" db="UniProtKB">
        <authorList>
            <consortium name="RefSeq"/>
        </authorList>
    </citation>
    <scope>IDENTIFICATION</scope>
    <source>
        <tissue evidence="11">Gonads</tissue>
    </source>
</reference>
<dbReference type="GO" id="GO:0005783">
    <property type="term" value="C:endoplasmic reticulum"/>
    <property type="evidence" value="ECO:0007669"/>
    <property type="project" value="TreeGrafter"/>
</dbReference>
<evidence type="ECO:0000256" key="3">
    <source>
        <dbReference type="ARBA" id="ARBA00022896"/>
    </source>
</evidence>
<proteinExistence type="predicted"/>
<dbReference type="KEGG" id="lak:106181130"/>
<keyword evidence="8" id="KW-0812">Transmembrane</keyword>
<feature type="region of interest" description="Disordered" evidence="7">
    <location>
        <begin position="79"/>
        <end position="122"/>
    </location>
</feature>
<feature type="region of interest" description="Disordered" evidence="7">
    <location>
        <begin position="1"/>
        <end position="35"/>
    </location>
</feature>
<keyword evidence="6" id="KW-0408">Iron</keyword>
<evidence type="ECO:0000259" key="9">
    <source>
        <dbReference type="SMART" id="SM00702"/>
    </source>
</evidence>
<keyword evidence="8" id="KW-0472">Membrane</keyword>
<dbReference type="InterPro" id="IPR045054">
    <property type="entry name" value="P4HA-like"/>
</dbReference>
<organism evidence="10 11">
    <name type="scientific">Lingula anatina</name>
    <name type="common">Brachiopod</name>
    <name type="synonym">Lingula unguis</name>
    <dbReference type="NCBI Taxonomy" id="7574"/>
    <lineage>
        <taxon>Eukaryota</taxon>
        <taxon>Metazoa</taxon>
        <taxon>Spiralia</taxon>
        <taxon>Lophotrochozoa</taxon>
        <taxon>Brachiopoda</taxon>
        <taxon>Linguliformea</taxon>
        <taxon>Lingulata</taxon>
        <taxon>Lingulida</taxon>
        <taxon>Linguloidea</taxon>
        <taxon>Lingulidae</taxon>
        <taxon>Lingula</taxon>
    </lineage>
</organism>
<dbReference type="SMART" id="SM00702">
    <property type="entry name" value="P4Hc"/>
    <property type="match status" value="1"/>
</dbReference>
<dbReference type="AlphaFoldDB" id="A0A1S3KEF5"/>
<keyword evidence="2" id="KW-0479">Metal-binding</keyword>
<evidence type="ECO:0000256" key="7">
    <source>
        <dbReference type="SAM" id="MobiDB-lite"/>
    </source>
</evidence>
<dbReference type="RefSeq" id="XP_013420882.1">
    <property type="nucleotide sequence ID" value="XM_013565428.1"/>
</dbReference>
<feature type="compositionally biased region" description="Basic and acidic residues" evidence="7">
    <location>
        <begin position="9"/>
        <end position="19"/>
    </location>
</feature>
<dbReference type="InterPro" id="IPR006620">
    <property type="entry name" value="Pro_4_hyd_alph"/>
</dbReference>
<name>A0A1S3KEF5_LINAN</name>
<feature type="compositionally biased region" description="Polar residues" evidence="7">
    <location>
        <begin position="20"/>
        <end position="35"/>
    </location>
</feature>
<dbReference type="OMA" id="GHKFIIQ"/>
<keyword evidence="8" id="KW-1133">Transmembrane helix</keyword>
<dbReference type="InterPro" id="IPR044862">
    <property type="entry name" value="Pro_4_hyd_alph_FE2OG_OXY"/>
</dbReference>
<gene>
    <name evidence="11" type="primary">LOC106181130</name>
</gene>
<dbReference type="GO" id="GO:0004656">
    <property type="term" value="F:procollagen-proline 4-dioxygenase activity"/>
    <property type="evidence" value="ECO:0007669"/>
    <property type="project" value="TreeGrafter"/>
</dbReference>
<evidence type="ECO:0000313" key="10">
    <source>
        <dbReference type="Proteomes" id="UP000085678"/>
    </source>
</evidence>
<evidence type="ECO:0000313" key="11">
    <source>
        <dbReference type="RefSeq" id="XP_013420882.1"/>
    </source>
</evidence>
<keyword evidence="3" id="KW-0847">Vitamin C</keyword>
<evidence type="ECO:0000256" key="2">
    <source>
        <dbReference type="ARBA" id="ARBA00022723"/>
    </source>
</evidence>
<keyword evidence="10" id="KW-1185">Reference proteome</keyword>
<feature type="compositionally biased region" description="Low complexity" evidence="7">
    <location>
        <begin position="96"/>
        <end position="116"/>
    </location>
</feature>
<keyword evidence="4" id="KW-0223">Dioxygenase</keyword>
<dbReference type="GeneID" id="106181130"/>
<comment type="cofactor">
    <cofactor evidence="1">
        <name>L-ascorbate</name>
        <dbReference type="ChEBI" id="CHEBI:38290"/>
    </cofactor>
</comment>
<sequence>MAKSVQRRGKADGRQKQRQETQSTPSSKNKTNISDTGDQKAKYVMFSLGLCIILGLILQPYVSSFIGTLKSVQNEKTDETAEVKKSKPQPSSSNGQSISPKSQTQSSSKTSKAPSQDQLPDEVKNFKPTILDALVAKKIFADGRRIPPVELLHQKTTNSTVKVYLFNDFLSEAECDGLRKAHDSHVAAATVDPIVCFDSITTLRRHLKDAKKNIKVSPKDFTSGTTCLNESFSRDFKAFTKGNWSFSTAFYPGESKFSKVFEHHVEQATALKKENGGKFQITSYPLGVGYKKHTDCVVGSQEKRDRFATILVYLQDVEKGGETKFPELGIWVRPKKGRALVWTNMDAKGNCDPLSIHDAAIVEDGHKYILQRWYYYKSFYSLGKRPPEPPLPTRAPGTPRVTCDEYEQGSCRWYDEWNFEHVLEYERQKHILI</sequence>
<dbReference type="GO" id="GO:0031418">
    <property type="term" value="F:L-ascorbic acid binding"/>
    <property type="evidence" value="ECO:0007669"/>
    <property type="project" value="UniProtKB-KW"/>
</dbReference>
<dbReference type="Gene3D" id="2.60.120.620">
    <property type="entry name" value="q2cbj1_9rhob like domain"/>
    <property type="match status" value="1"/>
</dbReference>
<evidence type="ECO:0000256" key="1">
    <source>
        <dbReference type="ARBA" id="ARBA00001961"/>
    </source>
</evidence>
<evidence type="ECO:0000256" key="5">
    <source>
        <dbReference type="ARBA" id="ARBA00023002"/>
    </source>
</evidence>
<dbReference type="Pfam" id="PF13640">
    <property type="entry name" value="2OG-FeII_Oxy_3"/>
    <property type="match status" value="1"/>
</dbReference>
<keyword evidence="5" id="KW-0560">Oxidoreductase</keyword>
<dbReference type="PANTHER" id="PTHR10869">
    <property type="entry name" value="PROLYL 4-HYDROXYLASE ALPHA SUBUNIT"/>
    <property type="match status" value="1"/>
</dbReference>
<protein>
    <submittedName>
        <fullName evidence="11">Prolyl 4-hydroxylase subunit alpha-1</fullName>
    </submittedName>
</protein>
<feature type="domain" description="Prolyl 4-hydroxylase alpha subunit" evidence="9">
    <location>
        <begin position="161"/>
        <end position="375"/>
    </location>
</feature>
<dbReference type="OrthoDB" id="420380at2759"/>
<dbReference type="Proteomes" id="UP000085678">
    <property type="component" value="Unplaced"/>
</dbReference>
<evidence type="ECO:0000256" key="8">
    <source>
        <dbReference type="SAM" id="Phobius"/>
    </source>
</evidence>